<dbReference type="InterPro" id="IPR039425">
    <property type="entry name" value="RNA_pol_sigma-70-like"/>
</dbReference>
<dbReference type="Pfam" id="PF04542">
    <property type="entry name" value="Sigma70_r2"/>
    <property type="match status" value="1"/>
</dbReference>
<reference evidence="6" key="2">
    <citation type="journal article" date="2021" name="PeerJ">
        <title>Extensive microbial diversity within the chicken gut microbiome revealed by metagenomics and culture.</title>
        <authorList>
            <person name="Gilroy R."/>
            <person name="Ravi A."/>
            <person name="Getino M."/>
            <person name="Pursley I."/>
            <person name="Horton D.L."/>
            <person name="Alikhan N.F."/>
            <person name="Baker D."/>
            <person name="Gharbi K."/>
            <person name="Hall N."/>
            <person name="Watson M."/>
            <person name="Adriaenssens E.M."/>
            <person name="Foster-Nyarko E."/>
            <person name="Jarju S."/>
            <person name="Secka A."/>
            <person name="Antonio M."/>
            <person name="Oren A."/>
            <person name="Chaudhuri R.R."/>
            <person name="La Ragione R."/>
            <person name="Hildebrand F."/>
            <person name="Pallen M.J."/>
        </authorList>
    </citation>
    <scope>NUCLEOTIDE SEQUENCE</scope>
    <source>
        <strain evidence="6">9366</strain>
    </source>
</reference>
<dbReference type="InterPro" id="IPR013324">
    <property type="entry name" value="RNA_pol_sigma_r3/r4-like"/>
</dbReference>
<evidence type="ECO:0000256" key="4">
    <source>
        <dbReference type="ARBA" id="ARBA00023163"/>
    </source>
</evidence>
<dbReference type="Proteomes" id="UP000824145">
    <property type="component" value="Unassembled WGS sequence"/>
</dbReference>
<reference evidence="6" key="1">
    <citation type="submission" date="2020-10" db="EMBL/GenBank/DDBJ databases">
        <authorList>
            <person name="Gilroy R."/>
        </authorList>
    </citation>
    <scope>NUCLEOTIDE SEQUENCE</scope>
    <source>
        <strain evidence="6">9366</strain>
    </source>
</reference>
<dbReference type="InterPro" id="IPR007627">
    <property type="entry name" value="RNA_pol_sigma70_r2"/>
</dbReference>
<dbReference type="EMBL" id="DVNJ01000029">
    <property type="protein sequence ID" value="HIU63125.1"/>
    <property type="molecule type" value="Genomic_DNA"/>
</dbReference>
<gene>
    <name evidence="6" type="ORF">IAB07_05115</name>
</gene>
<proteinExistence type="inferred from homology"/>
<organism evidence="6 7">
    <name type="scientific">Candidatus Caccalectryoclostridium excrementigallinarum</name>
    <dbReference type="NCBI Taxonomy" id="2840710"/>
    <lineage>
        <taxon>Bacteria</taxon>
        <taxon>Bacillati</taxon>
        <taxon>Bacillota</taxon>
        <taxon>Clostridia</taxon>
        <taxon>Christensenellales</taxon>
        <taxon>Christensenellaceae</taxon>
        <taxon>Christensenellaceae incertae sedis</taxon>
        <taxon>Candidatus Caccalectryoclostridium</taxon>
    </lineage>
</organism>
<dbReference type="Gene3D" id="1.10.1740.10">
    <property type="match status" value="1"/>
</dbReference>
<sequence length="171" mass="19953">MDIGELVRGIQSGDNDAFARLYELTRRSVYFTAYAVCREKYAAESVMQDTFVKFYENIQSVDSKHNPYSYLLTIARNLSLNYVKREKLRVSVEPEKVDYVKSDDDLHRDGGLTDFAARVLSEREFRVLMLCAVHKFKRREVGKMLDMPTATVTWTYNKAISKLKKKLEEEE</sequence>
<evidence type="ECO:0000256" key="2">
    <source>
        <dbReference type="ARBA" id="ARBA00023015"/>
    </source>
</evidence>
<feature type="domain" description="RNA polymerase sigma-70 region 2" evidence="5">
    <location>
        <begin position="21"/>
        <end position="87"/>
    </location>
</feature>
<evidence type="ECO:0000259" key="5">
    <source>
        <dbReference type="Pfam" id="PF04542"/>
    </source>
</evidence>
<keyword evidence="2" id="KW-0805">Transcription regulation</keyword>
<evidence type="ECO:0000256" key="3">
    <source>
        <dbReference type="ARBA" id="ARBA00023082"/>
    </source>
</evidence>
<dbReference type="SUPFAM" id="SSF88946">
    <property type="entry name" value="Sigma2 domain of RNA polymerase sigma factors"/>
    <property type="match status" value="1"/>
</dbReference>
<keyword evidence="3" id="KW-0731">Sigma factor</keyword>
<evidence type="ECO:0000313" key="6">
    <source>
        <dbReference type="EMBL" id="HIU63125.1"/>
    </source>
</evidence>
<dbReference type="NCBIfam" id="TIGR02937">
    <property type="entry name" value="sigma70-ECF"/>
    <property type="match status" value="1"/>
</dbReference>
<name>A0A9D1SKD0_9FIRM</name>
<dbReference type="PANTHER" id="PTHR43133:SF46">
    <property type="entry name" value="RNA POLYMERASE SIGMA-70 FACTOR ECF SUBFAMILY"/>
    <property type="match status" value="1"/>
</dbReference>
<comment type="similarity">
    <text evidence="1">Belongs to the sigma-70 factor family. ECF subfamily.</text>
</comment>
<evidence type="ECO:0000313" key="7">
    <source>
        <dbReference type="Proteomes" id="UP000824145"/>
    </source>
</evidence>
<dbReference type="GO" id="GO:0006352">
    <property type="term" value="P:DNA-templated transcription initiation"/>
    <property type="evidence" value="ECO:0007669"/>
    <property type="project" value="InterPro"/>
</dbReference>
<accession>A0A9D1SKD0</accession>
<protein>
    <submittedName>
        <fullName evidence="6">Sigma-70 family RNA polymerase sigma factor</fullName>
    </submittedName>
</protein>
<dbReference type="SUPFAM" id="SSF88659">
    <property type="entry name" value="Sigma3 and sigma4 domains of RNA polymerase sigma factors"/>
    <property type="match status" value="1"/>
</dbReference>
<dbReference type="AlphaFoldDB" id="A0A9D1SKD0"/>
<keyword evidence="4" id="KW-0804">Transcription</keyword>
<dbReference type="Gene3D" id="1.10.10.10">
    <property type="entry name" value="Winged helix-like DNA-binding domain superfamily/Winged helix DNA-binding domain"/>
    <property type="match status" value="1"/>
</dbReference>
<dbReference type="InterPro" id="IPR014284">
    <property type="entry name" value="RNA_pol_sigma-70_dom"/>
</dbReference>
<dbReference type="PANTHER" id="PTHR43133">
    <property type="entry name" value="RNA POLYMERASE ECF-TYPE SIGMA FACTO"/>
    <property type="match status" value="1"/>
</dbReference>
<dbReference type="GO" id="GO:0016987">
    <property type="term" value="F:sigma factor activity"/>
    <property type="evidence" value="ECO:0007669"/>
    <property type="project" value="UniProtKB-KW"/>
</dbReference>
<dbReference type="InterPro" id="IPR036388">
    <property type="entry name" value="WH-like_DNA-bd_sf"/>
</dbReference>
<dbReference type="InterPro" id="IPR013325">
    <property type="entry name" value="RNA_pol_sigma_r2"/>
</dbReference>
<evidence type="ECO:0000256" key="1">
    <source>
        <dbReference type="ARBA" id="ARBA00010641"/>
    </source>
</evidence>
<comment type="caution">
    <text evidence="6">The sequence shown here is derived from an EMBL/GenBank/DDBJ whole genome shotgun (WGS) entry which is preliminary data.</text>
</comment>